<sequence>MGSLFVLIVKLRMKTDKKQFDLQEADETQDDGMTNGEINDKGLDEEVELIPEQQSPQHHKQKEPKNCNDVPTESPTLPGELYELVCF</sequence>
<organism evidence="2 3">
    <name type="scientific">Holothuria leucospilota</name>
    <name type="common">Black long sea cucumber</name>
    <name type="synonym">Mertensiothuria leucospilota</name>
    <dbReference type="NCBI Taxonomy" id="206669"/>
    <lineage>
        <taxon>Eukaryota</taxon>
        <taxon>Metazoa</taxon>
        <taxon>Echinodermata</taxon>
        <taxon>Eleutherozoa</taxon>
        <taxon>Echinozoa</taxon>
        <taxon>Holothuroidea</taxon>
        <taxon>Aspidochirotacea</taxon>
        <taxon>Aspidochirotida</taxon>
        <taxon>Holothuriidae</taxon>
        <taxon>Holothuria</taxon>
    </lineage>
</organism>
<evidence type="ECO:0000313" key="3">
    <source>
        <dbReference type="Proteomes" id="UP001152320"/>
    </source>
</evidence>
<dbReference type="Proteomes" id="UP001152320">
    <property type="component" value="Chromosome 23"/>
</dbReference>
<reference evidence="2" key="1">
    <citation type="submission" date="2021-10" db="EMBL/GenBank/DDBJ databases">
        <title>Tropical sea cucumber genome reveals ecological adaptation and Cuvierian tubules defense mechanism.</title>
        <authorList>
            <person name="Chen T."/>
        </authorList>
    </citation>
    <scope>NUCLEOTIDE SEQUENCE</scope>
    <source>
        <strain evidence="2">Nanhai2018</strain>
        <tissue evidence="2">Muscle</tissue>
    </source>
</reference>
<keyword evidence="3" id="KW-1185">Reference proteome</keyword>
<evidence type="ECO:0000313" key="2">
    <source>
        <dbReference type="EMBL" id="KAJ8019558.1"/>
    </source>
</evidence>
<feature type="region of interest" description="Disordered" evidence="1">
    <location>
        <begin position="22"/>
        <end position="75"/>
    </location>
</feature>
<protein>
    <submittedName>
        <fullName evidence="2">Uncharacterized protein</fullName>
    </submittedName>
</protein>
<name>A0A9Q0YBJ3_HOLLE</name>
<evidence type="ECO:0000256" key="1">
    <source>
        <dbReference type="SAM" id="MobiDB-lite"/>
    </source>
</evidence>
<comment type="caution">
    <text evidence="2">The sequence shown here is derived from an EMBL/GenBank/DDBJ whole genome shotgun (WGS) entry which is preliminary data.</text>
</comment>
<dbReference type="EMBL" id="JAIZAY010000023">
    <property type="protein sequence ID" value="KAJ8019558.1"/>
    <property type="molecule type" value="Genomic_DNA"/>
</dbReference>
<dbReference type="AlphaFoldDB" id="A0A9Q0YBJ3"/>
<proteinExistence type="predicted"/>
<dbReference type="OrthoDB" id="1928087at2759"/>
<accession>A0A9Q0YBJ3</accession>
<gene>
    <name evidence="2" type="ORF">HOLleu_41200</name>
</gene>